<comment type="caution">
    <text evidence="3">The sequence shown here is derived from an EMBL/GenBank/DDBJ whole genome shotgun (WGS) entry which is preliminary data.</text>
</comment>
<keyword evidence="4" id="KW-1185">Reference proteome</keyword>
<dbReference type="OrthoDB" id="9813158at2"/>
<feature type="domain" description="Thioesterase" evidence="2">
    <location>
        <begin position="56"/>
        <end position="131"/>
    </location>
</feature>
<dbReference type="PANTHER" id="PTHR43240">
    <property type="entry name" value="1,4-DIHYDROXY-2-NAPHTHOYL-COA THIOESTERASE 1"/>
    <property type="match status" value="1"/>
</dbReference>
<keyword evidence="1" id="KW-0378">Hydrolase</keyword>
<dbReference type="GO" id="GO:0005829">
    <property type="term" value="C:cytosol"/>
    <property type="evidence" value="ECO:0007669"/>
    <property type="project" value="TreeGrafter"/>
</dbReference>
<dbReference type="SUPFAM" id="SSF54637">
    <property type="entry name" value="Thioesterase/thiol ester dehydrase-isomerase"/>
    <property type="match status" value="1"/>
</dbReference>
<dbReference type="NCBIfam" id="TIGR00369">
    <property type="entry name" value="unchar_dom_1"/>
    <property type="match status" value="1"/>
</dbReference>
<dbReference type="GO" id="GO:0061522">
    <property type="term" value="F:1,4-dihydroxy-2-naphthoyl-CoA thioesterase activity"/>
    <property type="evidence" value="ECO:0007669"/>
    <property type="project" value="TreeGrafter"/>
</dbReference>
<evidence type="ECO:0000313" key="4">
    <source>
        <dbReference type="Proteomes" id="UP000305887"/>
    </source>
</evidence>
<dbReference type="Gene3D" id="3.10.129.10">
    <property type="entry name" value="Hotdog Thioesterase"/>
    <property type="match status" value="1"/>
</dbReference>
<evidence type="ECO:0000256" key="1">
    <source>
        <dbReference type="ARBA" id="ARBA00022801"/>
    </source>
</evidence>
<organism evidence="3 4">
    <name type="scientific">Rubellimicrobium rubrum</name>
    <dbReference type="NCBI Taxonomy" id="2585369"/>
    <lineage>
        <taxon>Bacteria</taxon>
        <taxon>Pseudomonadati</taxon>
        <taxon>Pseudomonadota</taxon>
        <taxon>Alphaproteobacteria</taxon>
        <taxon>Rhodobacterales</taxon>
        <taxon>Roseobacteraceae</taxon>
        <taxon>Rubellimicrobium</taxon>
    </lineage>
</organism>
<dbReference type="EMBL" id="VDFU01000003">
    <property type="protein sequence ID" value="TNC52045.1"/>
    <property type="molecule type" value="Genomic_DNA"/>
</dbReference>
<sequence length="145" mass="15476">MTPDLTSAARDEIAQRFISALPYAKALGLTLVRLGDGMAEILMPWNVQLVGDPETGVIHGGAVFALMDTCAGTAVMSHASAPRRTATLDLRIDYMRAAMPDRVITARAECYHITRTVAFVRATATDGDDRPIATATGAFMIEPAP</sequence>
<dbReference type="PANTHER" id="PTHR43240:SF7">
    <property type="entry name" value="BLR7284 PROTEIN"/>
    <property type="match status" value="1"/>
</dbReference>
<name>A0A5C4N1P0_9RHOB</name>
<dbReference type="RefSeq" id="WP_139075466.1">
    <property type="nucleotide sequence ID" value="NZ_VDFU01000003.1"/>
</dbReference>
<protein>
    <submittedName>
        <fullName evidence="3">PaaI family thioesterase</fullName>
    </submittedName>
</protein>
<proteinExistence type="predicted"/>
<dbReference type="Pfam" id="PF03061">
    <property type="entry name" value="4HBT"/>
    <property type="match status" value="1"/>
</dbReference>
<dbReference type="Proteomes" id="UP000305887">
    <property type="component" value="Unassembled WGS sequence"/>
</dbReference>
<dbReference type="InterPro" id="IPR003736">
    <property type="entry name" value="PAAI_dom"/>
</dbReference>
<dbReference type="InterPro" id="IPR029069">
    <property type="entry name" value="HotDog_dom_sf"/>
</dbReference>
<accession>A0A5C4N1P0</accession>
<dbReference type="AlphaFoldDB" id="A0A5C4N1P0"/>
<dbReference type="InterPro" id="IPR006683">
    <property type="entry name" value="Thioestr_dom"/>
</dbReference>
<evidence type="ECO:0000313" key="3">
    <source>
        <dbReference type="EMBL" id="TNC52045.1"/>
    </source>
</evidence>
<evidence type="ECO:0000259" key="2">
    <source>
        <dbReference type="Pfam" id="PF03061"/>
    </source>
</evidence>
<dbReference type="CDD" id="cd03443">
    <property type="entry name" value="PaaI_thioesterase"/>
    <property type="match status" value="1"/>
</dbReference>
<gene>
    <name evidence="3" type="ORF">FHG66_04400</name>
</gene>
<reference evidence="3 4" key="1">
    <citation type="submission" date="2019-06" db="EMBL/GenBank/DDBJ databases">
        <title>YIM 131921 draft genome.</title>
        <authorList>
            <person name="Jiang L."/>
        </authorList>
    </citation>
    <scope>NUCLEOTIDE SEQUENCE [LARGE SCALE GENOMIC DNA]</scope>
    <source>
        <strain evidence="3 4">YIM 131921</strain>
    </source>
</reference>